<dbReference type="VEuPathDB" id="MicrosporidiaDB:NEQG_00243"/>
<evidence type="ECO:0000313" key="17">
    <source>
        <dbReference type="Proteomes" id="UP000002872"/>
    </source>
</evidence>
<dbReference type="InterPro" id="IPR027005">
    <property type="entry name" value="PMT-like"/>
</dbReference>
<protein>
    <recommendedName>
        <fullName evidence="4 14">Dolichyl-phosphate-mannose--protein mannosyltransferase</fullName>
        <ecNumber evidence="4 14">2.4.1.109</ecNumber>
    </recommendedName>
</protein>
<dbReference type="UniPathway" id="UPA00378"/>
<dbReference type="Proteomes" id="UP000002872">
    <property type="component" value="Unassembled WGS sequence"/>
</dbReference>
<dbReference type="PANTHER" id="PTHR10050">
    <property type="entry name" value="DOLICHYL-PHOSPHATE-MANNOSE--PROTEIN MANNOSYLTRANSFERASE"/>
    <property type="match status" value="1"/>
</dbReference>
<evidence type="ECO:0000256" key="14">
    <source>
        <dbReference type="RuleBase" id="RU367007"/>
    </source>
</evidence>
<keyword evidence="17" id="KW-1185">Reference proteome</keyword>
<dbReference type="OrthoDB" id="292747at2759"/>
<evidence type="ECO:0000256" key="2">
    <source>
        <dbReference type="ARBA" id="ARBA00004922"/>
    </source>
</evidence>
<evidence type="ECO:0000259" key="15">
    <source>
        <dbReference type="PROSITE" id="PS50919"/>
    </source>
</evidence>
<feature type="transmembrane region" description="Helical" evidence="14">
    <location>
        <begin position="31"/>
        <end position="48"/>
    </location>
</feature>
<evidence type="ECO:0000256" key="12">
    <source>
        <dbReference type="ARBA" id="ARBA00045085"/>
    </source>
</evidence>
<dbReference type="InterPro" id="IPR032421">
    <property type="entry name" value="PMT_4TMC"/>
</dbReference>
<name>I3EJS6_NEMP3</name>
<keyword evidence="8" id="KW-0677">Repeat</keyword>
<keyword evidence="10 14" id="KW-1133">Transmembrane helix</keyword>
<dbReference type="Pfam" id="PF02366">
    <property type="entry name" value="PMT"/>
    <property type="match status" value="1"/>
</dbReference>
<evidence type="ECO:0000256" key="9">
    <source>
        <dbReference type="ARBA" id="ARBA00022824"/>
    </source>
</evidence>
<feature type="transmembrane region" description="Helical" evidence="14">
    <location>
        <begin position="626"/>
        <end position="644"/>
    </location>
</feature>
<dbReference type="HOGENOM" id="CLU_008438_5_2_1"/>
<keyword evidence="9 14" id="KW-0256">Endoplasmic reticulum</keyword>
<accession>I3EJS6</accession>
<feature type="transmembrane region" description="Helical" evidence="14">
    <location>
        <begin position="245"/>
        <end position="271"/>
    </location>
</feature>
<comment type="pathway">
    <text evidence="2 14">Protein modification; protein glycosylation.</text>
</comment>
<evidence type="ECO:0000256" key="1">
    <source>
        <dbReference type="ARBA" id="ARBA00004477"/>
    </source>
</evidence>
<keyword evidence="6 14" id="KW-0808">Transferase</keyword>
<evidence type="ECO:0000256" key="6">
    <source>
        <dbReference type="ARBA" id="ARBA00022679"/>
    </source>
</evidence>
<evidence type="ECO:0000256" key="13">
    <source>
        <dbReference type="ARBA" id="ARBA00045102"/>
    </source>
</evidence>
<evidence type="ECO:0000256" key="5">
    <source>
        <dbReference type="ARBA" id="ARBA00022676"/>
    </source>
</evidence>
<reference evidence="16" key="1">
    <citation type="submission" date="2011-01" db="EMBL/GenBank/DDBJ databases">
        <title>The Genome Sequence of Nematocida parisii strain ERTm3.</title>
        <authorList>
            <consortium name="The Broad Institute Genome Sequencing Platform"/>
            <consortium name="The Broad Institute Genome Sequencing Center for Infectious Disease"/>
            <person name="Cuomo C."/>
            <person name="Troemel E."/>
            <person name="Young S.K."/>
            <person name="Zeng Q."/>
            <person name="Gargeya S."/>
            <person name="Fitzgerald M."/>
            <person name="Haas B."/>
            <person name="Abouelleil A."/>
            <person name="Alvarado L."/>
            <person name="Arachchi H.M."/>
            <person name="Berlin A."/>
            <person name="Chapman S.B."/>
            <person name="Gearin G."/>
            <person name="Goldberg J."/>
            <person name="Griggs A."/>
            <person name="Gujja S."/>
            <person name="Hansen M."/>
            <person name="Heiman D."/>
            <person name="Howarth C."/>
            <person name="Larimer J."/>
            <person name="Lui A."/>
            <person name="MacDonald P.J.P."/>
            <person name="McCowen C."/>
            <person name="Montmayeur A."/>
            <person name="Murphy C."/>
            <person name="Neiman D."/>
            <person name="Pearson M."/>
            <person name="Priest M."/>
            <person name="Roberts A."/>
            <person name="Saif S."/>
            <person name="Shea T."/>
            <person name="Sisk P."/>
            <person name="Stolte C."/>
            <person name="Sykes S."/>
            <person name="Wortman J."/>
            <person name="Nusbaum C."/>
            <person name="Birren B."/>
        </authorList>
    </citation>
    <scope>NUCLEOTIDE SEQUENCE</scope>
    <source>
        <strain evidence="16">ERTm3</strain>
    </source>
</reference>
<dbReference type="InterPro" id="IPR003342">
    <property type="entry name" value="ArnT-like_N"/>
</dbReference>
<dbReference type="AlphaFoldDB" id="I3EJS6"/>
<feature type="transmembrane region" description="Helical" evidence="14">
    <location>
        <begin position="116"/>
        <end position="137"/>
    </location>
</feature>
<evidence type="ECO:0000256" key="7">
    <source>
        <dbReference type="ARBA" id="ARBA00022692"/>
    </source>
</evidence>
<keyword evidence="11 14" id="KW-0472">Membrane</keyword>
<dbReference type="GO" id="GO:0005789">
    <property type="term" value="C:endoplasmic reticulum membrane"/>
    <property type="evidence" value="ECO:0007669"/>
    <property type="project" value="UniProtKB-SubCell"/>
</dbReference>
<feature type="transmembrane region" description="Helical" evidence="14">
    <location>
        <begin position="172"/>
        <end position="189"/>
    </location>
</feature>
<dbReference type="Pfam" id="PF02815">
    <property type="entry name" value="MIR"/>
    <property type="match status" value="1"/>
</dbReference>
<dbReference type="STRING" id="935791.I3EJS6"/>
<dbReference type="EC" id="2.4.1.109" evidence="4 14"/>
<evidence type="ECO:0000313" key="16">
    <source>
        <dbReference type="EMBL" id="EIJ89473.1"/>
    </source>
</evidence>
<dbReference type="InParanoid" id="I3EJS6"/>
<evidence type="ECO:0000256" key="3">
    <source>
        <dbReference type="ARBA" id="ARBA00007222"/>
    </source>
</evidence>
<dbReference type="Gene3D" id="2.80.10.50">
    <property type="match status" value="1"/>
</dbReference>
<evidence type="ECO:0000256" key="4">
    <source>
        <dbReference type="ARBA" id="ARBA00012839"/>
    </source>
</evidence>
<feature type="domain" description="MIR" evidence="15">
    <location>
        <begin position="301"/>
        <end position="353"/>
    </location>
</feature>
<evidence type="ECO:0000256" key="10">
    <source>
        <dbReference type="ARBA" id="ARBA00022989"/>
    </source>
</evidence>
<dbReference type="Pfam" id="PF16192">
    <property type="entry name" value="PMT_4TMC"/>
    <property type="match status" value="1"/>
</dbReference>
<dbReference type="PROSITE" id="PS50919">
    <property type="entry name" value="MIR"/>
    <property type="match status" value="1"/>
</dbReference>
<dbReference type="EMBL" id="GL870876">
    <property type="protein sequence ID" value="EIJ89473.1"/>
    <property type="molecule type" value="Genomic_DNA"/>
</dbReference>
<feature type="transmembrane region" description="Helical" evidence="14">
    <location>
        <begin position="603"/>
        <end position="620"/>
    </location>
</feature>
<keyword evidence="5 14" id="KW-0328">Glycosyltransferase</keyword>
<proteinExistence type="inferred from homology"/>
<sequence>MEVERLKNGIFKTTEIKEQHSYTHKKRRSTVKLDAFIIFLVSFLIRSIRIEKAPFVIWDEAHFGKFANYYLNRQFFFDVHPPLGKLLTALSAWIMNINKSFIFASEDVYPESVDYVGMRIFHCLFGSAVPVCGYIILRTLLIKREIAACISVGLIFENALVCTSRYILLDPFLLLFICLSEVFLARLLMHNNRLEYISTDLVCLGISIGCAMSVKWVGLLTVTHVGIYAIYILLQDIYNKRVKVLLMFIRLAITLILVPVTVYMLCFYIHFSILNKSGPGDGEMSSRFQLYLYNNEVLNNDKVAMYGNKVTIRNYKLGTGLLHSHMNRYPSGGQQVTVYPHKDSNNIWRILKVGDNAENVHPYEDLVFHHPETDTYLSVTDTDHRTIRDTEIIPGEYNVLGASKKVISMAQDEMNNSILSNTVFKIEPINTDTVEPLNTFFYVKNIQYNCYLSYSGNKLPKWGYQQGEIICTPEIKNGSVWNIELNQSDTTEKSNIPPKQMNIIDFIRSTVELNLSMNTANNDLTDDGSDTMGTLPIQWLFPKKWLKFNRWDGVVPRFAMLGNVVTWYTGVFSIFSVLVYFVYGIKKTRKSVSKYNTKRMGRVYILLGGWLFHYVPFLFVKRILYLHHYLPCLFFSILSIGTLFEGRPFIAYAYTGCVISCFLYFSSITYGYTGEIEDMPGYELLREKWNIYKG</sequence>
<comment type="similarity">
    <text evidence="3 14">Belongs to the glycosyltransferase 39 family.</text>
</comment>
<dbReference type="InterPro" id="IPR016093">
    <property type="entry name" value="MIR_motif"/>
</dbReference>
<evidence type="ECO:0000256" key="8">
    <source>
        <dbReference type="ARBA" id="ARBA00022737"/>
    </source>
</evidence>
<dbReference type="PANTHER" id="PTHR10050:SF46">
    <property type="entry name" value="PROTEIN O-MANNOSYL-TRANSFERASE 2"/>
    <property type="match status" value="1"/>
</dbReference>
<comment type="function">
    <text evidence="14">Transfers mannose from Dol-P-mannose to Ser or Thr residues on proteins.</text>
</comment>
<evidence type="ECO:0000256" key="11">
    <source>
        <dbReference type="ARBA" id="ARBA00023136"/>
    </source>
</evidence>
<dbReference type="SUPFAM" id="SSF82109">
    <property type="entry name" value="MIR domain"/>
    <property type="match status" value="1"/>
</dbReference>
<comment type="subcellular location">
    <subcellularLocation>
        <location evidence="1 14">Endoplasmic reticulum membrane</location>
        <topology evidence="1 14">Multi-pass membrane protein</topology>
    </subcellularLocation>
</comment>
<dbReference type="OMA" id="MCGWDDN"/>
<gene>
    <name evidence="16" type="ORF">NEQG_00243</name>
</gene>
<keyword evidence="7 14" id="KW-0812">Transmembrane</keyword>
<feature type="transmembrane region" description="Helical" evidence="14">
    <location>
        <begin position="651"/>
        <end position="672"/>
    </location>
</feature>
<comment type="catalytic activity">
    <reaction evidence="13 14">
        <text>a di-trans,poly-cis-dolichyl beta-D-mannosyl phosphate + L-seryl-[protein] = 3-O-(alpha-D-mannosyl)-L-seryl-[protein] + a di-trans,poly-cis-dolichyl phosphate + H(+)</text>
        <dbReference type="Rhea" id="RHEA:17377"/>
        <dbReference type="Rhea" id="RHEA-COMP:9863"/>
        <dbReference type="Rhea" id="RHEA-COMP:13546"/>
        <dbReference type="Rhea" id="RHEA-COMP:19498"/>
        <dbReference type="Rhea" id="RHEA-COMP:19501"/>
        <dbReference type="ChEBI" id="CHEBI:15378"/>
        <dbReference type="ChEBI" id="CHEBI:29999"/>
        <dbReference type="ChEBI" id="CHEBI:57683"/>
        <dbReference type="ChEBI" id="CHEBI:58211"/>
        <dbReference type="ChEBI" id="CHEBI:137321"/>
        <dbReference type="EC" id="2.4.1.109"/>
    </reaction>
</comment>
<dbReference type="GO" id="GO:0004169">
    <property type="term" value="F:dolichyl-phosphate-mannose-protein mannosyltransferase activity"/>
    <property type="evidence" value="ECO:0007669"/>
    <property type="project" value="UniProtKB-UniRule"/>
</dbReference>
<dbReference type="SMART" id="SM00472">
    <property type="entry name" value="MIR"/>
    <property type="match status" value="2"/>
</dbReference>
<organism evidence="16 17">
    <name type="scientific">Nematocida parisii (strain ERTm3)</name>
    <name type="common">Nematode killer fungus</name>
    <dbReference type="NCBI Taxonomy" id="935791"/>
    <lineage>
        <taxon>Eukaryota</taxon>
        <taxon>Fungi</taxon>
        <taxon>Fungi incertae sedis</taxon>
        <taxon>Microsporidia</taxon>
        <taxon>Nematocida</taxon>
    </lineage>
</organism>
<dbReference type="InterPro" id="IPR036300">
    <property type="entry name" value="MIR_dom_sf"/>
</dbReference>
<feature type="transmembrane region" description="Helical" evidence="14">
    <location>
        <begin position="565"/>
        <end position="583"/>
    </location>
</feature>
<dbReference type="FunCoup" id="I3EJS6">
    <property type="interactions" value="72"/>
</dbReference>
<comment type="catalytic activity">
    <reaction evidence="12 14">
        <text>a di-trans,poly-cis-dolichyl beta-D-mannosyl phosphate + L-threonyl-[protein] = 3-O-(alpha-D-mannosyl)-L-threonyl-[protein] + a di-trans,poly-cis-dolichyl phosphate + H(+)</text>
        <dbReference type="Rhea" id="RHEA:53396"/>
        <dbReference type="Rhea" id="RHEA-COMP:11060"/>
        <dbReference type="Rhea" id="RHEA-COMP:13547"/>
        <dbReference type="Rhea" id="RHEA-COMP:19498"/>
        <dbReference type="Rhea" id="RHEA-COMP:19501"/>
        <dbReference type="ChEBI" id="CHEBI:15378"/>
        <dbReference type="ChEBI" id="CHEBI:30013"/>
        <dbReference type="ChEBI" id="CHEBI:57683"/>
        <dbReference type="ChEBI" id="CHEBI:58211"/>
        <dbReference type="ChEBI" id="CHEBI:137323"/>
        <dbReference type="EC" id="2.4.1.109"/>
    </reaction>
</comment>
<feature type="transmembrane region" description="Helical" evidence="14">
    <location>
        <begin position="220"/>
        <end position="238"/>
    </location>
</feature>